<keyword evidence="1" id="KW-0732">Signal</keyword>
<dbReference type="Proteomes" id="UP001148614">
    <property type="component" value="Unassembled WGS sequence"/>
</dbReference>
<dbReference type="SUPFAM" id="SSF51445">
    <property type="entry name" value="(Trans)glycosidases"/>
    <property type="match status" value="1"/>
</dbReference>
<dbReference type="InterPro" id="IPR017853">
    <property type="entry name" value="GH"/>
</dbReference>
<feature type="chain" id="PRO_5040855505" description="Glycoside hydrolase family 5 domain-containing protein" evidence="1">
    <location>
        <begin position="19"/>
        <end position="125"/>
    </location>
</feature>
<accession>A0A9W8THY5</accession>
<evidence type="ECO:0000313" key="2">
    <source>
        <dbReference type="EMBL" id="KAJ3561438.1"/>
    </source>
</evidence>
<evidence type="ECO:0008006" key="4">
    <source>
        <dbReference type="Google" id="ProtNLM"/>
    </source>
</evidence>
<comment type="caution">
    <text evidence="2">The sequence shown here is derived from an EMBL/GenBank/DDBJ whole genome shotgun (WGS) entry which is preliminary data.</text>
</comment>
<proteinExistence type="predicted"/>
<feature type="signal peptide" evidence="1">
    <location>
        <begin position="1"/>
        <end position="18"/>
    </location>
</feature>
<dbReference type="PANTHER" id="PTHR31263">
    <property type="entry name" value="CELLULASE FAMILY PROTEIN (AFU_ORTHOLOGUE AFUA_5G14560)"/>
    <property type="match status" value="1"/>
</dbReference>
<evidence type="ECO:0000256" key="1">
    <source>
        <dbReference type="SAM" id="SignalP"/>
    </source>
</evidence>
<dbReference type="VEuPathDB" id="FungiDB:F4678DRAFT_469246"/>
<keyword evidence="3" id="KW-1185">Reference proteome</keyword>
<evidence type="ECO:0000313" key="3">
    <source>
        <dbReference type="Proteomes" id="UP001148614"/>
    </source>
</evidence>
<name>A0A9W8THY5_9PEZI</name>
<organism evidence="2 3">
    <name type="scientific">Xylaria arbuscula</name>
    <dbReference type="NCBI Taxonomy" id="114810"/>
    <lineage>
        <taxon>Eukaryota</taxon>
        <taxon>Fungi</taxon>
        <taxon>Dikarya</taxon>
        <taxon>Ascomycota</taxon>
        <taxon>Pezizomycotina</taxon>
        <taxon>Sordariomycetes</taxon>
        <taxon>Xylariomycetidae</taxon>
        <taxon>Xylariales</taxon>
        <taxon>Xylariaceae</taxon>
        <taxon>Xylaria</taxon>
    </lineage>
</organism>
<gene>
    <name evidence="2" type="ORF">NPX13_g8946</name>
</gene>
<reference evidence="2" key="1">
    <citation type="submission" date="2022-07" db="EMBL/GenBank/DDBJ databases">
        <title>Genome Sequence of Xylaria arbuscula.</title>
        <authorList>
            <person name="Buettner E."/>
        </authorList>
    </citation>
    <scope>NUCLEOTIDE SEQUENCE</scope>
    <source>
        <strain evidence="2">VT107</strain>
    </source>
</reference>
<protein>
    <recommendedName>
        <fullName evidence="4">Glycoside hydrolase family 5 domain-containing protein</fullName>
    </recommendedName>
</protein>
<dbReference type="Gene3D" id="3.20.20.80">
    <property type="entry name" value="Glycosidases"/>
    <property type="match status" value="1"/>
</dbReference>
<dbReference type="PANTHER" id="PTHR31263:SF0">
    <property type="entry name" value="CELLULASE FAMILY PROTEIN (AFU_ORTHOLOGUE AFUA_5G14560)"/>
    <property type="match status" value="1"/>
</dbReference>
<dbReference type="AlphaFoldDB" id="A0A9W8THY5"/>
<dbReference type="EMBL" id="JANPWZ010002070">
    <property type="protein sequence ID" value="KAJ3561438.1"/>
    <property type="molecule type" value="Genomic_DNA"/>
</dbReference>
<sequence>MKFAHAVALLSAALPALGINLPLKTSSRWILDADGNRVKLRCVNWAGHLETNTPEGLNKQPVEYIADFVAAQGFNCVRLTYSIDHALNPNTLLSESFTKAATAAEVDVNAMNSMYTAVVEKNAFG</sequence>